<feature type="domain" description="Cytochrome c" evidence="20">
    <location>
        <begin position="124"/>
        <end position="282"/>
    </location>
</feature>
<keyword evidence="18" id="KW-0349">Heme</keyword>
<dbReference type="GO" id="GO:0004518">
    <property type="term" value="F:nuclease activity"/>
    <property type="evidence" value="ECO:0007669"/>
    <property type="project" value="UniProtKB-KW"/>
</dbReference>
<evidence type="ECO:0000259" key="19">
    <source>
        <dbReference type="PROSITE" id="PS50893"/>
    </source>
</evidence>
<accession>A0A917J8P9</accession>
<keyword evidence="13" id="KW-0238">DNA-binding</keyword>
<evidence type="ECO:0000256" key="16">
    <source>
        <dbReference type="ARBA" id="ARBA00039316"/>
    </source>
</evidence>
<evidence type="ECO:0000256" key="2">
    <source>
        <dbReference type="ARBA" id="ARBA00022490"/>
    </source>
</evidence>
<comment type="similarity">
    <text evidence="15">Belongs to the ABC transporter superfamily. UvrA family.</text>
</comment>
<dbReference type="Gene3D" id="3.40.50.300">
    <property type="entry name" value="P-loop containing nucleotide triphosphate hydrolases"/>
    <property type="match status" value="2"/>
</dbReference>
<dbReference type="PANTHER" id="PTHR43152">
    <property type="entry name" value="UVRABC SYSTEM PROTEIN A"/>
    <property type="match status" value="1"/>
</dbReference>
<dbReference type="AlphaFoldDB" id="A0A917J8P9"/>
<dbReference type="SUPFAM" id="SSF52540">
    <property type="entry name" value="P-loop containing nucleoside triphosphate hydrolases"/>
    <property type="match status" value="2"/>
</dbReference>
<reference evidence="21" key="1">
    <citation type="journal article" date="2014" name="Int. J. Syst. Evol. Microbiol.">
        <title>Complete genome sequence of Corynebacterium casei LMG S-19264T (=DSM 44701T), isolated from a smear-ripened cheese.</title>
        <authorList>
            <consortium name="US DOE Joint Genome Institute (JGI-PGF)"/>
            <person name="Walter F."/>
            <person name="Albersmeier A."/>
            <person name="Kalinowski J."/>
            <person name="Ruckert C."/>
        </authorList>
    </citation>
    <scope>NUCLEOTIDE SEQUENCE</scope>
    <source>
        <strain evidence="21">CCM 8711</strain>
    </source>
</reference>
<name>A0A917J8P9_9SPHI</name>
<dbReference type="PROSITE" id="PS00211">
    <property type="entry name" value="ABC_TRANSPORTER_1"/>
    <property type="match status" value="2"/>
</dbReference>
<reference evidence="21" key="2">
    <citation type="submission" date="2020-09" db="EMBL/GenBank/DDBJ databases">
        <authorList>
            <person name="Sun Q."/>
            <person name="Sedlacek I."/>
        </authorList>
    </citation>
    <scope>NUCLEOTIDE SEQUENCE</scope>
    <source>
        <strain evidence="21">CCM 8711</strain>
    </source>
</reference>
<dbReference type="GO" id="GO:0005524">
    <property type="term" value="F:ATP binding"/>
    <property type="evidence" value="ECO:0007669"/>
    <property type="project" value="UniProtKB-KW"/>
</dbReference>
<dbReference type="GO" id="GO:0008270">
    <property type="term" value="F:zinc ion binding"/>
    <property type="evidence" value="ECO:0007669"/>
    <property type="project" value="UniProtKB-KW"/>
</dbReference>
<dbReference type="InterPro" id="IPR027417">
    <property type="entry name" value="P-loop_NTPase"/>
</dbReference>
<protein>
    <recommendedName>
        <fullName evidence="16">UvrABC system protein A</fullName>
    </recommendedName>
    <alternativeName>
        <fullName evidence="17">Excinuclease ABC subunit A</fullName>
    </alternativeName>
</protein>
<evidence type="ECO:0000256" key="8">
    <source>
        <dbReference type="ARBA" id="ARBA00022771"/>
    </source>
</evidence>
<sequence>MAKSDTEFTGFVKVRGAREHNLKNVNLDIPRNALVVFTGISGSGKSSLAFGTLYAEAQRRYLESVSPYARRLFNQMAIPEVDEIEGLPPAVALQQQRGAVSTRSSVGSVTTLSNLLRMLYSRAGDYPKGQGIIYAESFSPNTPEGACTECHGLGRVYEITEKTMVPDDTLTIREKAIAAWPSAWQGQNQRDILTTMGYNIDVPWKDLPKKDRDWILFTEEQPVVPVYSGYSHEEIKNFIKNKRQPDYMGTFTGARRYVRHTFANSQSALMKKRVSQYMISSECPLCKGKRLRQESLSVKFAGYDIAELSRLALNKLATIFAPYATGEATALKKIETAYPEKVEVAKRIAEDFVARLQVMLDLGLGYLTVERSTPTLSPGELQRLRLATQVRSNLFGVVYVLDEPSAGLHPADTEALLRALDKLKAAGNSLFVVEHEIDVIRHADWIVDVGPAAGEKGGHILYSGLPEGLRNIKESLTRQYVYDNVVSNSNEPRTPKDWLKLEGITRNNLSELTASFPLGVLTSVTGVSGSGKSSLVSQVLVELAAEQLGLQVDITADKDEDPLEQSEVQTLGGKIVSGMKSIKRLVVVDQKPIGRTPRSNLATYTGLFDHVRKLFAATQMAKTRKFDAGQFSFNVAKGRCPHCEGEGMVMVELLFLPSVYTPCPTCGGTRYNPKTLEVRYKDKNIAEVLGLTVDEAASFFDEEPAISRALEVVREVGLGYLRLGQPATELSGGEAQRIKLATELQRAQNGQTLYILDEPTTGLHPSDVERLLLQLNRLVDAGNTVILVEHDMDVIAASDWVIDIGPGAGEAGGNIVAEGIPADIVKSKHSRTAPYLAKHL</sequence>
<keyword evidence="14" id="KW-0234">DNA repair</keyword>
<evidence type="ECO:0000256" key="17">
    <source>
        <dbReference type="ARBA" id="ARBA00042156"/>
    </source>
</evidence>
<dbReference type="RefSeq" id="WP_188416807.1">
    <property type="nucleotide sequence ID" value="NZ_BMDO01000006.1"/>
</dbReference>
<evidence type="ECO:0000256" key="13">
    <source>
        <dbReference type="ARBA" id="ARBA00023125"/>
    </source>
</evidence>
<evidence type="ECO:0000313" key="21">
    <source>
        <dbReference type="EMBL" id="GGI51068.1"/>
    </source>
</evidence>
<evidence type="ECO:0000256" key="1">
    <source>
        <dbReference type="ARBA" id="ARBA00004496"/>
    </source>
</evidence>
<keyword evidence="11" id="KW-0267">Excision nuclease</keyword>
<evidence type="ECO:0000256" key="14">
    <source>
        <dbReference type="ARBA" id="ARBA00023204"/>
    </source>
</evidence>
<keyword evidence="12 18" id="KW-0408">Iron</keyword>
<keyword evidence="9" id="KW-0862">Zinc</keyword>
<evidence type="ECO:0000256" key="18">
    <source>
        <dbReference type="PROSITE-ProRule" id="PRU00433"/>
    </source>
</evidence>
<keyword evidence="3 18" id="KW-0479">Metal-binding</keyword>
<keyword evidence="22" id="KW-1185">Reference proteome</keyword>
<evidence type="ECO:0000256" key="3">
    <source>
        <dbReference type="ARBA" id="ARBA00022723"/>
    </source>
</evidence>
<evidence type="ECO:0000256" key="4">
    <source>
        <dbReference type="ARBA" id="ARBA00022737"/>
    </source>
</evidence>
<dbReference type="GO" id="GO:0020037">
    <property type="term" value="F:heme binding"/>
    <property type="evidence" value="ECO:0007669"/>
    <property type="project" value="InterPro"/>
</dbReference>
<evidence type="ECO:0000256" key="11">
    <source>
        <dbReference type="ARBA" id="ARBA00022881"/>
    </source>
</evidence>
<dbReference type="InterPro" id="IPR003439">
    <property type="entry name" value="ABC_transporter-like_ATP-bd"/>
</dbReference>
<dbReference type="GO" id="GO:0003677">
    <property type="term" value="F:DNA binding"/>
    <property type="evidence" value="ECO:0007669"/>
    <property type="project" value="UniProtKB-KW"/>
</dbReference>
<gene>
    <name evidence="21" type="primary">uvrA</name>
    <name evidence="21" type="ORF">GCM10011425_22800</name>
</gene>
<dbReference type="Gene3D" id="1.20.1580.10">
    <property type="entry name" value="ABC transporter ATPase like domain"/>
    <property type="match status" value="2"/>
</dbReference>
<keyword evidence="8" id="KW-0863">Zinc-finger</keyword>
<evidence type="ECO:0000256" key="15">
    <source>
        <dbReference type="ARBA" id="ARBA00038000"/>
    </source>
</evidence>
<keyword evidence="6" id="KW-0227">DNA damage</keyword>
<keyword evidence="2" id="KW-0963">Cytoplasm</keyword>
<dbReference type="PANTHER" id="PTHR43152:SF1">
    <property type="entry name" value="UVRA PROTEIN"/>
    <property type="match status" value="1"/>
</dbReference>
<keyword evidence="5" id="KW-0547">Nucleotide-binding</keyword>
<evidence type="ECO:0000256" key="6">
    <source>
        <dbReference type="ARBA" id="ARBA00022763"/>
    </source>
</evidence>
<evidence type="ECO:0000256" key="10">
    <source>
        <dbReference type="ARBA" id="ARBA00022840"/>
    </source>
</evidence>
<dbReference type="Gene3D" id="1.10.8.280">
    <property type="entry name" value="ABC transporter ATPase domain-like"/>
    <property type="match status" value="1"/>
</dbReference>
<keyword evidence="10" id="KW-0067">ATP-binding</keyword>
<organism evidence="21 22">
    <name type="scientific">Mucilaginibacter galii</name>
    <dbReference type="NCBI Taxonomy" id="2005073"/>
    <lineage>
        <taxon>Bacteria</taxon>
        <taxon>Pseudomonadati</taxon>
        <taxon>Bacteroidota</taxon>
        <taxon>Sphingobacteriia</taxon>
        <taxon>Sphingobacteriales</taxon>
        <taxon>Sphingobacteriaceae</taxon>
        <taxon>Mucilaginibacter</taxon>
    </lineage>
</organism>
<evidence type="ECO:0000256" key="12">
    <source>
        <dbReference type="ARBA" id="ARBA00023004"/>
    </source>
</evidence>
<dbReference type="Pfam" id="PF17755">
    <property type="entry name" value="UvrA_DNA-bind"/>
    <property type="match status" value="1"/>
</dbReference>
<dbReference type="InterPro" id="IPR004602">
    <property type="entry name" value="UvrA"/>
</dbReference>
<dbReference type="PROSITE" id="PS50893">
    <property type="entry name" value="ABC_TRANSPORTER_2"/>
    <property type="match status" value="1"/>
</dbReference>
<dbReference type="Proteomes" id="UP000662074">
    <property type="component" value="Unassembled WGS sequence"/>
</dbReference>
<dbReference type="InterPro" id="IPR009056">
    <property type="entry name" value="Cyt_c-like_dom"/>
</dbReference>
<feature type="domain" description="ABC transporter" evidence="19">
    <location>
        <begin position="499"/>
        <end position="837"/>
    </location>
</feature>
<comment type="caution">
    <text evidence="21">The sequence shown here is derived from an EMBL/GenBank/DDBJ whole genome shotgun (WGS) entry which is preliminary data.</text>
</comment>
<keyword evidence="7" id="KW-0228">DNA excision</keyword>
<dbReference type="GO" id="GO:0005737">
    <property type="term" value="C:cytoplasm"/>
    <property type="evidence" value="ECO:0007669"/>
    <property type="project" value="UniProtKB-SubCell"/>
</dbReference>
<evidence type="ECO:0000259" key="20">
    <source>
        <dbReference type="PROSITE" id="PS51007"/>
    </source>
</evidence>
<dbReference type="GO" id="GO:0006289">
    <property type="term" value="P:nucleotide-excision repair"/>
    <property type="evidence" value="ECO:0007669"/>
    <property type="project" value="InterPro"/>
</dbReference>
<dbReference type="InterPro" id="IPR017871">
    <property type="entry name" value="ABC_transporter-like_CS"/>
</dbReference>
<proteinExistence type="inferred from homology"/>
<evidence type="ECO:0000256" key="7">
    <source>
        <dbReference type="ARBA" id="ARBA00022769"/>
    </source>
</evidence>
<dbReference type="InterPro" id="IPR041552">
    <property type="entry name" value="UvrA_DNA-bd"/>
</dbReference>
<dbReference type="GO" id="GO:0009055">
    <property type="term" value="F:electron transfer activity"/>
    <property type="evidence" value="ECO:0007669"/>
    <property type="project" value="InterPro"/>
</dbReference>
<dbReference type="EMBL" id="BMDO01000006">
    <property type="protein sequence ID" value="GGI51068.1"/>
    <property type="molecule type" value="Genomic_DNA"/>
</dbReference>
<evidence type="ECO:0000256" key="5">
    <source>
        <dbReference type="ARBA" id="ARBA00022741"/>
    </source>
</evidence>
<keyword evidence="4" id="KW-0677">Repeat</keyword>
<evidence type="ECO:0000313" key="22">
    <source>
        <dbReference type="Proteomes" id="UP000662074"/>
    </source>
</evidence>
<evidence type="ECO:0000256" key="9">
    <source>
        <dbReference type="ARBA" id="ARBA00022833"/>
    </source>
</evidence>
<dbReference type="GO" id="GO:0009380">
    <property type="term" value="C:excinuclease repair complex"/>
    <property type="evidence" value="ECO:0007669"/>
    <property type="project" value="InterPro"/>
</dbReference>
<dbReference type="NCBIfam" id="TIGR00630">
    <property type="entry name" value="uvra"/>
    <property type="match status" value="1"/>
</dbReference>
<dbReference type="GO" id="GO:0016887">
    <property type="term" value="F:ATP hydrolysis activity"/>
    <property type="evidence" value="ECO:0007669"/>
    <property type="project" value="InterPro"/>
</dbReference>
<dbReference type="PROSITE" id="PS51007">
    <property type="entry name" value="CYTC"/>
    <property type="match status" value="1"/>
</dbReference>
<comment type="subcellular location">
    <subcellularLocation>
        <location evidence="1">Cytoplasm</location>
    </subcellularLocation>
</comment>